<feature type="domain" description="Chitin-binding type-3" evidence="2">
    <location>
        <begin position="381"/>
        <end position="425"/>
    </location>
</feature>
<sequence length="434" mass="48628">MSIIPLLLSSPALADNMSRPPLQTSPLDTIETPMFVSLGFDDNNDADGMRWVLETLAQYQNPKGNDKFANEALSASFFMLCGLSRENPEILTLWRQAAVNGHDISNHTETHPDDKVNWNPLESWMTAEQWEEEVTKCNALLSASEDDGGIGISNISGFRAPFLTYDDDTLQALVKSGIRYDASFPAGTTPSHDGTNNFWPYTLDHGSPEHDIAANEGWKPAISAYPGLWEIPVHTLIVPPDEEMANYGIAYSLRDKIAQNVPWFDHASGKGDNFDWNLYAEPAWGAAGLSGDDVFAIYAYNLDLRRKGNKAPLALGLHSAFYGYVNGQEHFGMPGSTVETRRRALKRFIEYALSKPDVRFVSHLELIDWMISPEPLTLCPIEEWNVYKTYTKGDTVIHQGKNYIAKWWTTQQIPALYENSPWEEVSVCTDTPEN</sequence>
<name>A0ABT5QIJ0_9GAMM</name>
<dbReference type="InterPro" id="IPR011330">
    <property type="entry name" value="Glyco_hydro/deAcase_b/a-brl"/>
</dbReference>
<dbReference type="SUPFAM" id="SSF88713">
    <property type="entry name" value="Glycoside hydrolase/deacetylase"/>
    <property type="match status" value="1"/>
</dbReference>
<dbReference type="EMBL" id="JAJUBB010000003">
    <property type="protein sequence ID" value="MDD1780793.1"/>
    <property type="molecule type" value="Genomic_DNA"/>
</dbReference>
<dbReference type="InterPro" id="IPR052740">
    <property type="entry name" value="CE4"/>
</dbReference>
<dbReference type="InterPro" id="IPR003610">
    <property type="entry name" value="CBM5/12"/>
</dbReference>
<organism evidence="3 4">
    <name type="scientific">Enterovibrio qingdaonensis</name>
    <dbReference type="NCBI Taxonomy" id="2899818"/>
    <lineage>
        <taxon>Bacteria</taxon>
        <taxon>Pseudomonadati</taxon>
        <taxon>Pseudomonadota</taxon>
        <taxon>Gammaproteobacteria</taxon>
        <taxon>Vibrionales</taxon>
        <taxon>Vibrionaceae</taxon>
        <taxon>Enterovibrio</taxon>
    </lineage>
</organism>
<comment type="caution">
    <text evidence="3">The sequence shown here is derived from an EMBL/GenBank/DDBJ whole genome shotgun (WGS) entry which is preliminary data.</text>
</comment>
<dbReference type="Pfam" id="PF01522">
    <property type="entry name" value="Polysacc_deac_1"/>
    <property type="match status" value="1"/>
</dbReference>
<dbReference type="Pfam" id="PF02839">
    <property type="entry name" value="CBM_5_12"/>
    <property type="match status" value="1"/>
</dbReference>
<protein>
    <submittedName>
        <fullName evidence="3">Polysaccharide deacetylase family protein</fullName>
    </submittedName>
</protein>
<reference evidence="3" key="1">
    <citation type="submission" date="2021-12" db="EMBL/GenBank/DDBJ databases">
        <title>Enterovibrio ZSDZ35 sp. nov. and Enterovibrio ZSDZ42 sp. nov., isolated from coastal seawater in Qingdao.</title>
        <authorList>
            <person name="Zhang P."/>
        </authorList>
    </citation>
    <scope>NUCLEOTIDE SEQUENCE</scope>
    <source>
        <strain evidence="3">ZSDZ35</strain>
    </source>
</reference>
<dbReference type="Gene3D" id="2.10.10.20">
    <property type="entry name" value="Carbohydrate-binding module superfamily 5/12"/>
    <property type="match status" value="1"/>
</dbReference>
<dbReference type="InterPro" id="IPR036573">
    <property type="entry name" value="CBM_sf_5/12"/>
</dbReference>
<dbReference type="PANTHER" id="PTHR45985">
    <property type="match status" value="1"/>
</dbReference>
<dbReference type="PANTHER" id="PTHR45985:SF3">
    <property type="entry name" value="CHITIN DEACETYLASE-LIKE 4"/>
    <property type="match status" value="1"/>
</dbReference>
<accession>A0ABT5QIJ0</accession>
<keyword evidence="1" id="KW-0378">Hydrolase</keyword>
<dbReference type="RefSeq" id="WP_274140973.1">
    <property type="nucleotide sequence ID" value="NZ_JAJUBB010000003.1"/>
</dbReference>
<evidence type="ECO:0000313" key="4">
    <source>
        <dbReference type="Proteomes" id="UP001149821"/>
    </source>
</evidence>
<dbReference type="InterPro" id="IPR002509">
    <property type="entry name" value="NODB_dom"/>
</dbReference>
<keyword evidence="4" id="KW-1185">Reference proteome</keyword>
<dbReference type="SUPFAM" id="SSF51055">
    <property type="entry name" value="Carbohydrate binding domain"/>
    <property type="match status" value="1"/>
</dbReference>
<dbReference type="Gene3D" id="3.20.20.370">
    <property type="entry name" value="Glycoside hydrolase/deacetylase"/>
    <property type="match status" value="1"/>
</dbReference>
<proteinExistence type="predicted"/>
<dbReference type="Proteomes" id="UP001149821">
    <property type="component" value="Unassembled WGS sequence"/>
</dbReference>
<gene>
    <name evidence="3" type="ORF">LRP49_06195</name>
</gene>
<evidence type="ECO:0000256" key="1">
    <source>
        <dbReference type="ARBA" id="ARBA00022801"/>
    </source>
</evidence>
<dbReference type="SMART" id="SM00495">
    <property type="entry name" value="ChtBD3"/>
    <property type="match status" value="1"/>
</dbReference>
<dbReference type="CDD" id="cd12215">
    <property type="entry name" value="ChiC_BD"/>
    <property type="match status" value="1"/>
</dbReference>
<evidence type="ECO:0000313" key="3">
    <source>
        <dbReference type="EMBL" id="MDD1780793.1"/>
    </source>
</evidence>
<evidence type="ECO:0000259" key="2">
    <source>
        <dbReference type="SMART" id="SM00495"/>
    </source>
</evidence>